<comment type="similarity">
    <text evidence="3">Belongs to the EfeM/EfeO family.</text>
</comment>
<dbReference type="InterPro" id="IPR004923">
    <property type="entry name" value="FTR1/Fip1/EfeU"/>
</dbReference>
<evidence type="ECO:0000256" key="1">
    <source>
        <dbReference type="ARBA" id="ARBA00004141"/>
    </source>
</evidence>
<evidence type="ECO:0000313" key="11">
    <source>
        <dbReference type="EMBL" id="MFC3509298.1"/>
    </source>
</evidence>
<keyword evidence="8 9" id="KW-0472">Membrane</keyword>
<dbReference type="EMBL" id="JBHRWI010000004">
    <property type="protein sequence ID" value="MFC3509298.1"/>
    <property type="molecule type" value="Genomic_DNA"/>
</dbReference>
<name>A0ABV7Q7S0_9PSEU</name>
<comment type="caution">
    <text evidence="11">The sequence shown here is derived from an EMBL/GenBank/DDBJ whole genome shotgun (WGS) entry which is preliminary data.</text>
</comment>
<evidence type="ECO:0000259" key="10">
    <source>
        <dbReference type="Pfam" id="PF09375"/>
    </source>
</evidence>
<dbReference type="RefSeq" id="WP_377869512.1">
    <property type="nucleotide sequence ID" value="NZ_JBHMAY010000012.1"/>
</dbReference>
<dbReference type="Pfam" id="PF09375">
    <property type="entry name" value="Peptidase_M75"/>
    <property type="match status" value="1"/>
</dbReference>
<evidence type="ECO:0000313" key="12">
    <source>
        <dbReference type="Proteomes" id="UP001595764"/>
    </source>
</evidence>
<evidence type="ECO:0000256" key="7">
    <source>
        <dbReference type="ARBA" id="ARBA00022989"/>
    </source>
</evidence>
<evidence type="ECO:0000256" key="2">
    <source>
        <dbReference type="ARBA" id="ARBA00004196"/>
    </source>
</evidence>
<evidence type="ECO:0000256" key="5">
    <source>
        <dbReference type="ARBA" id="ARBA00022692"/>
    </source>
</evidence>
<comment type="similarity">
    <text evidence="4">Belongs to the oxidase-dependent Fe transporter (OFeT) (TC 9.A.10.1) family.</text>
</comment>
<feature type="transmembrane region" description="Helical" evidence="9">
    <location>
        <begin position="189"/>
        <end position="209"/>
    </location>
</feature>
<protein>
    <submittedName>
        <fullName evidence="11">Iron uptake transporter permease EfeU</fullName>
    </submittedName>
</protein>
<organism evidence="11 12">
    <name type="scientific">Amycolatopsis halotolerans</name>
    <dbReference type="NCBI Taxonomy" id="330083"/>
    <lineage>
        <taxon>Bacteria</taxon>
        <taxon>Bacillati</taxon>
        <taxon>Actinomycetota</taxon>
        <taxon>Actinomycetes</taxon>
        <taxon>Pseudonocardiales</taxon>
        <taxon>Pseudonocardiaceae</taxon>
        <taxon>Amycolatopsis</taxon>
    </lineage>
</organism>
<keyword evidence="5 9" id="KW-0812">Transmembrane</keyword>
<keyword evidence="7 9" id="KW-1133">Transmembrane helix</keyword>
<dbReference type="CDD" id="cd14656">
    <property type="entry name" value="Imelysin-like_EfeO"/>
    <property type="match status" value="1"/>
</dbReference>
<evidence type="ECO:0000256" key="4">
    <source>
        <dbReference type="ARBA" id="ARBA00008333"/>
    </source>
</evidence>
<proteinExistence type="inferred from homology"/>
<evidence type="ECO:0000256" key="8">
    <source>
        <dbReference type="ARBA" id="ARBA00023136"/>
    </source>
</evidence>
<comment type="subcellular location">
    <subcellularLocation>
        <location evidence="2">Cell envelope</location>
    </subcellularLocation>
    <subcellularLocation>
        <location evidence="1">Membrane</location>
        <topology evidence="1">Multi-pass membrane protein</topology>
    </subcellularLocation>
</comment>
<keyword evidence="12" id="KW-1185">Reference proteome</keyword>
<keyword evidence="6" id="KW-0732">Signal</keyword>
<evidence type="ECO:0000256" key="6">
    <source>
        <dbReference type="ARBA" id="ARBA00022729"/>
    </source>
</evidence>
<accession>A0ABV7Q7S0</accession>
<dbReference type="Pfam" id="PF03239">
    <property type="entry name" value="FTR1"/>
    <property type="match status" value="1"/>
</dbReference>
<dbReference type="InterPro" id="IPR018976">
    <property type="entry name" value="Imelysin-like"/>
</dbReference>
<dbReference type="PANTHER" id="PTHR31632:SF2">
    <property type="entry name" value="PLASMA MEMBRANE IRON PERMEASE"/>
    <property type="match status" value="1"/>
</dbReference>
<dbReference type="PANTHER" id="PTHR31632">
    <property type="entry name" value="IRON TRANSPORTER FTH1"/>
    <property type="match status" value="1"/>
</dbReference>
<dbReference type="Gene3D" id="1.20.1420.20">
    <property type="entry name" value="M75 peptidase, HXXE motif"/>
    <property type="match status" value="1"/>
</dbReference>
<gene>
    <name evidence="11" type="primary">efeU</name>
    <name evidence="11" type="ORF">ACFORO_03910</name>
</gene>
<sequence length="676" mass="69759">MQWADAVPNLMIGLREGLEAGLVVSILLAALRKLRPDDSTENGVSTAPVWLGVVGAVTVAGSFATILTFSTDVLSSRAQQIVGGSLSVLAVFLVTGMVFWMRRTAMGLSAQLRGEVERAVAIGAGALTLTAFLAVGREGLETTLFLWTAVKASGTTVAPLTGAALGLGIAILLCWLLYRRAVKLNLGVFFSRTAFVLIVIAAGVLSYGLGDLQDGGVLPGQSWVAFDLTGTLDPNSWWVSLISGVTELTPRMTVLQVTAWLGYLAVVIPLFVKAGRQPVERKPASEAAPAGKWERLAGKHTVLVAGALVLVPVAVAALVIAALPQAATGSTVSVGEHDCAPEWKSAQAGTQSITVTNKTAKAGEIRLDDSSGGIVAEIETIGPATSATMSATLADGSYTFHCLMSGQATTASAPVQVSGGAANDGPAPVKPVTTEDLAGPNQKYLGYAAQQLAAVSTAVSTVRADLTANNTEAAKKDWLAAQLAWERVGASYNSFGDVGTAVDGLPNGLPAGAADPGFTGLHRLEYGLWHGQAPASLVPVADQLTQDIAALRGKLATDDVAGDPTKLPIRAHEILEDAIRDHLSGMDDQGSGTAYATTDADIDVTRTVLAELTPLLNERAPNLVQTAARQLDTLHEALANHAPSTLAQRQAVNGAAGAVVETLSAAPTLLEVPPSH</sequence>
<dbReference type="InterPro" id="IPR038352">
    <property type="entry name" value="Imelysin_sf"/>
</dbReference>
<reference evidence="12" key="1">
    <citation type="journal article" date="2019" name="Int. J. Syst. Evol. Microbiol.">
        <title>The Global Catalogue of Microorganisms (GCM) 10K type strain sequencing project: providing services to taxonomists for standard genome sequencing and annotation.</title>
        <authorList>
            <consortium name="The Broad Institute Genomics Platform"/>
            <consortium name="The Broad Institute Genome Sequencing Center for Infectious Disease"/>
            <person name="Wu L."/>
            <person name="Ma J."/>
        </authorList>
    </citation>
    <scope>NUCLEOTIDE SEQUENCE [LARGE SCALE GENOMIC DNA]</scope>
    <source>
        <strain evidence="12">CGMCC 4.7682</strain>
    </source>
</reference>
<feature type="transmembrane region" description="Helical" evidence="9">
    <location>
        <begin position="302"/>
        <end position="323"/>
    </location>
</feature>
<feature type="transmembrane region" description="Helical" evidence="9">
    <location>
        <begin position="253"/>
        <end position="272"/>
    </location>
</feature>
<feature type="transmembrane region" description="Helical" evidence="9">
    <location>
        <begin position="43"/>
        <end position="69"/>
    </location>
</feature>
<feature type="transmembrane region" description="Helical" evidence="9">
    <location>
        <begin position="119"/>
        <end position="136"/>
    </location>
</feature>
<feature type="transmembrane region" description="Helical" evidence="9">
    <location>
        <begin position="156"/>
        <end position="177"/>
    </location>
</feature>
<feature type="domain" description="Imelysin-like" evidence="10">
    <location>
        <begin position="447"/>
        <end position="652"/>
    </location>
</feature>
<dbReference type="Proteomes" id="UP001595764">
    <property type="component" value="Unassembled WGS sequence"/>
</dbReference>
<evidence type="ECO:0000256" key="9">
    <source>
        <dbReference type="SAM" id="Phobius"/>
    </source>
</evidence>
<dbReference type="InterPro" id="IPR034981">
    <property type="entry name" value="Imelysin-like_EfeO/Algp7"/>
</dbReference>
<feature type="transmembrane region" description="Helical" evidence="9">
    <location>
        <begin position="81"/>
        <end position="99"/>
    </location>
</feature>
<evidence type="ECO:0000256" key="3">
    <source>
        <dbReference type="ARBA" id="ARBA00005989"/>
    </source>
</evidence>
<dbReference type="NCBIfam" id="NF041756">
    <property type="entry name" value="EfeU"/>
    <property type="match status" value="1"/>
</dbReference>